<dbReference type="VEuPathDB" id="TrichDB:TVAGG3_0427730"/>
<dbReference type="SMR" id="A2FH29"/>
<keyword evidence="2 4" id="KW-0863">Zinc-finger</keyword>
<dbReference type="GO" id="GO:0008270">
    <property type="term" value="F:zinc ion binding"/>
    <property type="evidence" value="ECO:0007669"/>
    <property type="project" value="UniProtKB-KW"/>
</dbReference>
<protein>
    <recommendedName>
        <fullName evidence="5">RING-type domain-containing protein</fullName>
    </recommendedName>
</protein>
<gene>
    <name evidence="6" type="ORF">TVAG_354090</name>
</gene>
<reference evidence="6" key="2">
    <citation type="journal article" date="2007" name="Science">
        <title>Draft genome sequence of the sexually transmitted pathogen Trichomonas vaginalis.</title>
        <authorList>
            <person name="Carlton J.M."/>
            <person name="Hirt R.P."/>
            <person name="Silva J.C."/>
            <person name="Delcher A.L."/>
            <person name="Schatz M."/>
            <person name="Zhao Q."/>
            <person name="Wortman J.R."/>
            <person name="Bidwell S.L."/>
            <person name="Alsmark U.C.M."/>
            <person name="Besteiro S."/>
            <person name="Sicheritz-Ponten T."/>
            <person name="Noel C.J."/>
            <person name="Dacks J.B."/>
            <person name="Foster P.G."/>
            <person name="Simillion C."/>
            <person name="Van de Peer Y."/>
            <person name="Miranda-Saavedra D."/>
            <person name="Barton G.J."/>
            <person name="Westrop G.D."/>
            <person name="Mueller S."/>
            <person name="Dessi D."/>
            <person name="Fiori P.L."/>
            <person name="Ren Q."/>
            <person name="Paulsen I."/>
            <person name="Zhang H."/>
            <person name="Bastida-Corcuera F.D."/>
            <person name="Simoes-Barbosa A."/>
            <person name="Brown M.T."/>
            <person name="Hayes R.D."/>
            <person name="Mukherjee M."/>
            <person name="Okumura C.Y."/>
            <person name="Schneider R."/>
            <person name="Smith A.J."/>
            <person name="Vanacova S."/>
            <person name="Villalvazo M."/>
            <person name="Haas B.J."/>
            <person name="Pertea M."/>
            <person name="Feldblyum T.V."/>
            <person name="Utterback T.R."/>
            <person name="Shu C.L."/>
            <person name="Osoegawa K."/>
            <person name="de Jong P.J."/>
            <person name="Hrdy I."/>
            <person name="Horvathova L."/>
            <person name="Zubacova Z."/>
            <person name="Dolezal P."/>
            <person name="Malik S.B."/>
            <person name="Logsdon J.M. Jr."/>
            <person name="Henze K."/>
            <person name="Gupta A."/>
            <person name="Wang C.C."/>
            <person name="Dunne R.L."/>
            <person name="Upcroft J.A."/>
            <person name="Upcroft P."/>
            <person name="White O."/>
            <person name="Salzberg S.L."/>
            <person name="Tang P."/>
            <person name="Chiu C.-H."/>
            <person name="Lee Y.-S."/>
            <person name="Embley T.M."/>
            <person name="Coombs G.H."/>
            <person name="Mottram J.C."/>
            <person name="Tachezy J."/>
            <person name="Fraser-Liggett C.M."/>
            <person name="Johnson P.J."/>
        </authorList>
    </citation>
    <scope>NUCLEOTIDE SEQUENCE [LARGE SCALE GENOMIC DNA]</scope>
    <source>
        <strain evidence="6">G3</strain>
    </source>
</reference>
<evidence type="ECO:0000256" key="1">
    <source>
        <dbReference type="ARBA" id="ARBA00022723"/>
    </source>
</evidence>
<dbReference type="GO" id="GO:0007033">
    <property type="term" value="P:vacuole organization"/>
    <property type="evidence" value="ECO:0000318"/>
    <property type="project" value="GO_Central"/>
</dbReference>
<dbReference type="GO" id="GO:0048284">
    <property type="term" value="P:organelle fusion"/>
    <property type="evidence" value="ECO:0000318"/>
    <property type="project" value="GO_Central"/>
</dbReference>
<dbReference type="InParanoid" id="A2FH29"/>
<dbReference type="GO" id="GO:0030674">
    <property type="term" value="F:protein-macromolecule adaptor activity"/>
    <property type="evidence" value="ECO:0000318"/>
    <property type="project" value="GO_Central"/>
</dbReference>
<evidence type="ECO:0000256" key="4">
    <source>
        <dbReference type="PROSITE-ProRule" id="PRU00175"/>
    </source>
</evidence>
<dbReference type="GO" id="GO:0007032">
    <property type="term" value="P:endosome organization"/>
    <property type="evidence" value="ECO:0000318"/>
    <property type="project" value="GO_Central"/>
</dbReference>
<dbReference type="Pfam" id="PF05131">
    <property type="entry name" value="Pep3_Vps18"/>
    <property type="match status" value="1"/>
</dbReference>
<evidence type="ECO:0000313" key="6">
    <source>
        <dbReference type="EMBL" id="EAX95797.1"/>
    </source>
</evidence>
<name>A2FH29_TRIV3</name>
<accession>A2FH29</accession>
<dbReference type="VEuPathDB" id="TrichDB:TVAG_354090"/>
<dbReference type="KEGG" id="tva:4753559"/>
<evidence type="ECO:0000256" key="3">
    <source>
        <dbReference type="ARBA" id="ARBA00022833"/>
    </source>
</evidence>
<reference evidence="6" key="1">
    <citation type="submission" date="2006-10" db="EMBL/GenBank/DDBJ databases">
        <authorList>
            <person name="Amadeo P."/>
            <person name="Zhao Q."/>
            <person name="Wortman J."/>
            <person name="Fraser-Liggett C."/>
            <person name="Carlton J."/>
        </authorList>
    </citation>
    <scope>NUCLEOTIDE SEQUENCE</scope>
    <source>
        <strain evidence="6">G3</strain>
    </source>
</reference>
<evidence type="ECO:0000313" key="7">
    <source>
        <dbReference type="Proteomes" id="UP000001542"/>
    </source>
</evidence>
<dbReference type="GO" id="GO:0006904">
    <property type="term" value="P:vesicle docking involved in exocytosis"/>
    <property type="evidence" value="ECO:0000318"/>
    <property type="project" value="GO_Central"/>
</dbReference>
<organism evidence="6 7">
    <name type="scientific">Trichomonas vaginalis (strain ATCC PRA-98 / G3)</name>
    <dbReference type="NCBI Taxonomy" id="412133"/>
    <lineage>
        <taxon>Eukaryota</taxon>
        <taxon>Metamonada</taxon>
        <taxon>Parabasalia</taxon>
        <taxon>Trichomonadida</taxon>
        <taxon>Trichomonadidae</taxon>
        <taxon>Trichomonas</taxon>
    </lineage>
</organism>
<proteinExistence type="predicted"/>
<dbReference type="PROSITE" id="PS50089">
    <property type="entry name" value="ZF_RING_2"/>
    <property type="match status" value="1"/>
</dbReference>
<dbReference type="RefSeq" id="XP_001308727.1">
    <property type="nucleotide sequence ID" value="XM_001308726.1"/>
</dbReference>
<keyword evidence="3" id="KW-0862">Zinc</keyword>
<dbReference type="EMBL" id="DS113788">
    <property type="protein sequence ID" value="EAX95797.1"/>
    <property type="molecule type" value="Genomic_DNA"/>
</dbReference>
<evidence type="ECO:0000259" key="5">
    <source>
        <dbReference type="PROSITE" id="PS50089"/>
    </source>
</evidence>
<feature type="domain" description="RING-type" evidence="5">
    <location>
        <begin position="713"/>
        <end position="767"/>
    </location>
</feature>
<dbReference type="Proteomes" id="UP000001542">
    <property type="component" value="Unassembled WGS sequence"/>
</dbReference>
<dbReference type="GO" id="GO:0005768">
    <property type="term" value="C:endosome"/>
    <property type="evidence" value="ECO:0000318"/>
    <property type="project" value="GO_Central"/>
</dbReference>
<dbReference type="InterPro" id="IPR001841">
    <property type="entry name" value="Znf_RING"/>
</dbReference>
<dbReference type="AlphaFoldDB" id="A2FH29"/>
<sequence>MSIYSLSQVYDWEFDSEFDSIAVGKKYVWGTLKNKSLILIDKSNYKKFTIIPLLHKSQTLPRLILDSSGDNCAILYQNGDVFHASSQFTTFTELKYPRSSIATCGTWVEQTNKTSLILCTQRGEVLQIFLKSMNRCQFIYALPKPEEIYSISIQTEPQVFIFLKLKDRIIYFHGTDSLEFVFASGAANHNFMLPPNTPTISNSLLTTSEGTEYCRLVTPFANGIMIFEAVGSENKTVTFSQNFIGSNSSERITGLEILQWGVLVCYKSNITFYSFQGGQCQINFPDTFYLKYEDKEILISNGIQICVISLNNFREHIASEAIEKGNYVLAEYIGQGVVDVDTLLFRKILTMDPDEGAKVIMSKNWNLENILLKLKEKPLLAISVLKLYVEKIPRHLSKQRTLVLHLILSYYCFLYPNSKDDMVEFIVKYKRYMMFNQTLKQLQEFEISEGIVALCDPKSEKESLLELYISRRDISKIFEIINREYDENFVLKILLRILPFADQEIAKFLSANTVIRSASLIPLLSINPEFATKSIKSDFPNIDTDNLLYLSYAKLGQDGKIVRKMTRGYPDSAFLLRTCKKYGMTESVSRLWLDMGKIERAIDVSFSKGKKFAINIANGLFNQEEKQRTWKRILQLANEEDKIEMVNKILEENIFSFEDIIEYVNGSELTATYTDMILKASEDIQKESEPVSFEKFDESPKHRNISITFNTECCLCGQKLVGTQFVCYQCGHFCHSDCVKEFIDHFTETGAILDSSDISVTDSCPVCGFLSISSIMEPY</sequence>
<dbReference type="STRING" id="5722.A2FH29"/>
<dbReference type="GO" id="GO:0030897">
    <property type="term" value="C:HOPS complex"/>
    <property type="evidence" value="ECO:0000318"/>
    <property type="project" value="GO_Central"/>
</dbReference>
<dbReference type="PANTHER" id="PTHR23323:SF26">
    <property type="entry name" value="VACUOLAR PROTEIN SORTING-ASSOCIATED PROTEIN 18 HOMOLOG"/>
    <property type="match status" value="1"/>
</dbReference>
<evidence type="ECO:0000256" key="2">
    <source>
        <dbReference type="ARBA" id="ARBA00022771"/>
    </source>
</evidence>
<dbReference type="InterPro" id="IPR007810">
    <property type="entry name" value="Pep3/Vps18_beta-prop"/>
</dbReference>
<dbReference type="PANTHER" id="PTHR23323">
    <property type="entry name" value="VACUOLAR PROTEIN SORTING-ASSOCIATED PROTEIN"/>
    <property type="match status" value="1"/>
</dbReference>
<keyword evidence="1" id="KW-0479">Metal-binding</keyword>
<keyword evidence="7" id="KW-1185">Reference proteome</keyword>